<dbReference type="Gene3D" id="2.30.30.40">
    <property type="entry name" value="SH3 Domains"/>
    <property type="match status" value="1"/>
</dbReference>
<feature type="compositionally biased region" description="Basic and acidic residues" evidence="3">
    <location>
        <begin position="752"/>
        <end position="768"/>
    </location>
</feature>
<feature type="region of interest" description="Disordered" evidence="3">
    <location>
        <begin position="676"/>
        <end position="1150"/>
    </location>
</feature>
<keyword evidence="4" id="KW-0812">Transmembrane</keyword>
<evidence type="ECO:0000256" key="1">
    <source>
        <dbReference type="ARBA" id="ARBA00022443"/>
    </source>
</evidence>
<proteinExistence type="predicted"/>
<feature type="compositionally biased region" description="Basic and acidic residues" evidence="3">
    <location>
        <begin position="1118"/>
        <end position="1142"/>
    </location>
</feature>
<feature type="compositionally biased region" description="Polar residues" evidence="3">
    <location>
        <begin position="731"/>
        <end position="749"/>
    </location>
</feature>
<feature type="region of interest" description="Disordered" evidence="3">
    <location>
        <begin position="479"/>
        <end position="499"/>
    </location>
</feature>
<name>A0A1Y1V6S6_9FUNG</name>
<comment type="caution">
    <text evidence="7">The sequence shown here is derived from an EMBL/GenBank/DDBJ whole genome shotgun (WGS) entry which is preliminary data.</text>
</comment>
<dbReference type="EMBL" id="MCFH01000027">
    <property type="protein sequence ID" value="ORX48433.1"/>
    <property type="molecule type" value="Genomic_DNA"/>
</dbReference>
<keyword evidence="8" id="KW-1185">Reference proteome</keyword>
<feature type="compositionally biased region" description="Basic and acidic residues" evidence="3">
    <location>
        <begin position="801"/>
        <end position="827"/>
    </location>
</feature>
<evidence type="ECO:0000256" key="5">
    <source>
        <dbReference type="SAM" id="SignalP"/>
    </source>
</evidence>
<gene>
    <name evidence="7" type="ORF">BCR36DRAFT_584345</name>
</gene>
<protein>
    <recommendedName>
        <fullName evidence="6">SH3 domain-containing protein</fullName>
    </recommendedName>
</protein>
<organism evidence="7 8">
    <name type="scientific">Piromyces finnis</name>
    <dbReference type="NCBI Taxonomy" id="1754191"/>
    <lineage>
        <taxon>Eukaryota</taxon>
        <taxon>Fungi</taxon>
        <taxon>Fungi incertae sedis</taxon>
        <taxon>Chytridiomycota</taxon>
        <taxon>Chytridiomycota incertae sedis</taxon>
        <taxon>Neocallimastigomycetes</taxon>
        <taxon>Neocallimastigales</taxon>
        <taxon>Neocallimastigaceae</taxon>
        <taxon>Piromyces</taxon>
    </lineage>
</organism>
<feature type="domain" description="SH3" evidence="6">
    <location>
        <begin position="366"/>
        <end position="433"/>
    </location>
</feature>
<dbReference type="InterPro" id="IPR036028">
    <property type="entry name" value="SH3-like_dom_sf"/>
</dbReference>
<keyword evidence="4" id="KW-0472">Membrane</keyword>
<feature type="compositionally biased region" description="Acidic residues" evidence="3">
    <location>
        <begin position="625"/>
        <end position="652"/>
    </location>
</feature>
<dbReference type="OrthoDB" id="5340910at2759"/>
<evidence type="ECO:0000256" key="3">
    <source>
        <dbReference type="SAM" id="MobiDB-lite"/>
    </source>
</evidence>
<dbReference type="PROSITE" id="PS50002">
    <property type="entry name" value="SH3"/>
    <property type="match status" value="1"/>
</dbReference>
<keyword evidence="1 2" id="KW-0728">SH3 domain</keyword>
<dbReference type="Pfam" id="PF00018">
    <property type="entry name" value="SH3_1"/>
    <property type="match status" value="1"/>
</dbReference>
<dbReference type="InterPro" id="IPR001452">
    <property type="entry name" value="SH3_domain"/>
</dbReference>
<evidence type="ECO:0000256" key="2">
    <source>
        <dbReference type="PROSITE-ProRule" id="PRU00192"/>
    </source>
</evidence>
<evidence type="ECO:0000313" key="8">
    <source>
        <dbReference type="Proteomes" id="UP000193719"/>
    </source>
</evidence>
<evidence type="ECO:0000256" key="4">
    <source>
        <dbReference type="SAM" id="Phobius"/>
    </source>
</evidence>
<accession>A0A1Y1V6S6</accession>
<feature type="chain" id="PRO_5012305050" description="SH3 domain-containing protein" evidence="5">
    <location>
        <begin position="22"/>
        <end position="1150"/>
    </location>
</feature>
<keyword evidence="4" id="KW-1133">Transmembrane helix</keyword>
<sequence length="1150" mass="131280">MNQKLLLPYTIFISLINIVNAQEDFNPDSILTQEQPLPEEYKETQNEAGFIQKVKKFITSDNGLIIAISAGAVILLIILTSIIYTIKKVRKEKEENPYIEASKQDFYNSSNGSMAMKYEGIPKKEVRSSDNTHRFNIGIPTAQDEEVPFPSNAPKIHAKNPTPMPNIRINDDLRFVSNNNTMNSNYSSNNRNNNTMNSNYSSSNRNNNTMNSNYSSNNRNNNTMNSNYSSNNRNNNTMNSNYSSNNNTMNLNYSPNNRINNTMNSNFNSNEFNNNTNNNNNNVAFFDTEDDEGNDYNASPFEKLIKNKPQPMNVFDRESNPNRTSSLIGEDDINRLNGLINNENSTDSFIQNYYGDGNNGKQNDSDIPPEFRNLKDYSVVHNFVPHRFDELEVEKGNMLKMVKSFEDGWALCFNTNTKKKGFIPKNKLRLIEDESKWNNNQAEGIEKNTMNNENVNGITNQPNNPLELNQNINDNKDIMNNNNNNNSNNNISSNNNKADHPIEKDKINNQAISTNTNNDDGIKVIPEFDKGKLILQKTDIENNKSFNQVVIEDNMVSYDSCHVIIDYTDTSTSFNTSNLNNSTLQSPNGSNEESSIGRNVLVDSLLKPRNFVPTKSKLQSMEFGSEMDDDDNDDDNNEDNEENVDESVDEYPNDNSLSDASVQQLSLGRQLLSYQTTTEQVGKHQRKRSASQPLLPSDDIVSPLPMNKTRPRSKSQGRMSFYDENRRRSNRLSGFNRDSQLSIDTNFNRNMVEGRGRDVNPRFNDNRDNFNAISPKNNYNYMSEPRRKNTDFDEISPKPNYDTEPRGRDEREFNRDPRFERNERDYNPRMMRSPQPGEYRNRSKSRSPSRAGEYRGDLRSPSNASSYRGEPRTPTGNRSFRSEPRTPTANNSFRGEPRSPRTPTANNSFRGGEPRTPRTPTANNNFRGGEPRSPRTPTSNNSFRGGEPRTPTSNNSFRGGEREPRLPTQSSSFRGGEREPRLPTQSSSFRGGEREPRLPTQSSSFRGGEREPRLPTQSSSFRGGEREPRLPTQSSSFRGGEREPRLPTQSSSFRGGEREPRLPTQSSSFRGGEREPRLPTQSSSFRGGEREPRLPTQSSSFRGGERDPMLPTQSSSFRNEKIKPVNEYYDEPRNHINYRNEQKPQFYNQF</sequence>
<feature type="compositionally biased region" description="Polar residues" evidence="3">
    <location>
        <begin position="772"/>
        <end position="781"/>
    </location>
</feature>
<dbReference type="AlphaFoldDB" id="A0A1Y1V6S6"/>
<feature type="transmembrane region" description="Helical" evidence="4">
    <location>
        <begin position="64"/>
        <end position="86"/>
    </location>
</feature>
<evidence type="ECO:0000313" key="7">
    <source>
        <dbReference type="EMBL" id="ORX48433.1"/>
    </source>
</evidence>
<dbReference type="SUPFAM" id="SSF50044">
    <property type="entry name" value="SH3-domain"/>
    <property type="match status" value="1"/>
</dbReference>
<keyword evidence="5" id="KW-0732">Signal</keyword>
<feature type="compositionally biased region" description="Polar residues" evidence="3">
    <location>
        <begin position="874"/>
        <end position="893"/>
    </location>
</feature>
<dbReference type="Proteomes" id="UP000193719">
    <property type="component" value="Unassembled WGS sequence"/>
</dbReference>
<evidence type="ECO:0000259" key="6">
    <source>
        <dbReference type="PROSITE" id="PS50002"/>
    </source>
</evidence>
<feature type="compositionally biased region" description="Low complexity" evidence="3">
    <location>
        <begin position="479"/>
        <end position="496"/>
    </location>
</feature>
<reference evidence="7 8" key="1">
    <citation type="submission" date="2016-08" db="EMBL/GenBank/DDBJ databases">
        <title>Genomes of anaerobic fungi encode conserved fungal cellulosomes for biomass hydrolysis.</title>
        <authorList>
            <consortium name="DOE Joint Genome Institute"/>
            <person name="Haitjema C.H."/>
            <person name="Gilmore S.P."/>
            <person name="Henske J.K."/>
            <person name="Solomon K.V."/>
            <person name="De Groot R."/>
            <person name="Kuo A."/>
            <person name="Mondo S.J."/>
            <person name="Salamov A.A."/>
            <person name="Labutti K."/>
            <person name="Zhao Z."/>
            <person name="Chiniquy J."/>
            <person name="Barry K."/>
            <person name="Brewer H.M."/>
            <person name="Purvine S.O."/>
            <person name="Wright A.T."/>
            <person name="Boxma B."/>
            <person name="Van Alen T."/>
            <person name="Hackstein J.H."/>
            <person name="Baker S.E."/>
            <person name="Grigoriev I.V."/>
            <person name="O'Malley M.A."/>
        </authorList>
    </citation>
    <scope>NUCLEOTIDE SEQUENCE [LARGE SCALE GENOMIC DNA]</scope>
    <source>
        <strain evidence="8">finn</strain>
    </source>
</reference>
<feature type="signal peptide" evidence="5">
    <location>
        <begin position="1"/>
        <end position="21"/>
    </location>
</feature>
<feature type="region of interest" description="Disordered" evidence="3">
    <location>
        <begin position="616"/>
        <end position="658"/>
    </location>
</feature>
<feature type="region of interest" description="Disordered" evidence="3">
    <location>
        <begin position="178"/>
        <end position="248"/>
    </location>
</feature>
<reference evidence="7 8" key="2">
    <citation type="submission" date="2016-08" db="EMBL/GenBank/DDBJ databases">
        <title>Pervasive Adenine N6-methylation of Active Genes in Fungi.</title>
        <authorList>
            <consortium name="DOE Joint Genome Institute"/>
            <person name="Mondo S.J."/>
            <person name="Dannebaum R.O."/>
            <person name="Kuo R.C."/>
            <person name="Labutti K."/>
            <person name="Haridas S."/>
            <person name="Kuo A."/>
            <person name="Salamov A."/>
            <person name="Ahrendt S.R."/>
            <person name="Lipzen A."/>
            <person name="Sullivan W."/>
            <person name="Andreopoulos W.B."/>
            <person name="Clum A."/>
            <person name="Lindquist E."/>
            <person name="Daum C."/>
            <person name="Ramamoorthy G.K."/>
            <person name="Gryganskyi A."/>
            <person name="Culley D."/>
            <person name="Magnuson J.K."/>
            <person name="James T.Y."/>
            <person name="O'Malley M.A."/>
            <person name="Stajich J.E."/>
            <person name="Spatafora J.W."/>
            <person name="Visel A."/>
            <person name="Grigoriev I.V."/>
        </authorList>
    </citation>
    <scope>NUCLEOTIDE SEQUENCE [LARGE SCALE GENOMIC DNA]</scope>
    <source>
        <strain evidence="8">finn</strain>
    </source>
</reference>